<feature type="transmembrane region" description="Helical" evidence="5">
    <location>
        <begin position="162"/>
        <end position="183"/>
    </location>
</feature>
<feature type="transmembrane region" description="Helical" evidence="5">
    <location>
        <begin position="238"/>
        <end position="271"/>
    </location>
</feature>
<accession>A0ABS2F1R0</accession>
<dbReference type="Proteomes" id="UP000712527">
    <property type="component" value="Unassembled WGS sequence"/>
</dbReference>
<organism evidence="7 8">
    <name type="scientific">Olsenella profusa</name>
    <dbReference type="NCBI Taxonomy" id="138595"/>
    <lineage>
        <taxon>Bacteria</taxon>
        <taxon>Bacillati</taxon>
        <taxon>Actinomycetota</taxon>
        <taxon>Coriobacteriia</taxon>
        <taxon>Coriobacteriales</taxon>
        <taxon>Atopobiaceae</taxon>
        <taxon>Olsenella</taxon>
    </lineage>
</organism>
<feature type="transmembrane region" description="Helical" evidence="5">
    <location>
        <begin position="21"/>
        <end position="46"/>
    </location>
</feature>
<evidence type="ECO:0000313" key="7">
    <source>
        <dbReference type="EMBL" id="MBM6774760.1"/>
    </source>
</evidence>
<dbReference type="RefSeq" id="WP_204793110.1">
    <property type="nucleotide sequence ID" value="NZ_JACSNQ010000006.1"/>
</dbReference>
<dbReference type="PROSITE" id="PS50929">
    <property type="entry name" value="ABC_TM1F"/>
    <property type="match status" value="1"/>
</dbReference>
<name>A0ABS2F1R0_9ACTN</name>
<evidence type="ECO:0000256" key="5">
    <source>
        <dbReference type="SAM" id="Phobius"/>
    </source>
</evidence>
<dbReference type="Pfam" id="PF00664">
    <property type="entry name" value="ABC_membrane"/>
    <property type="match status" value="1"/>
</dbReference>
<feature type="transmembrane region" description="Helical" evidence="5">
    <location>
        <begin position="135"/>
        <end position="156"/>
    </location>
</feature>
<comment type="subcellular location">
    <subcellularLocation>
        <location evidence="1">Cell membrane</location>
        <topology evidence="1">Multi-pass membrane protein</topology>
    </subcellularLocation>
</comment>
<protein>
    <recommendedName>
        <fullName evidence="6">ABC transmembrane type-1 domain-containing protein</fullName>
    </recommendedName>
</protein>
<proteinExistence type="predicted"/>
<evidence type="ECO:0000256" key="1">
    <source>
        <dbReference type="ARBA" id="ARBA00004651"/>
    </source>
</evidence>
<evidence type="ECO:0000313" key="8">
    <source>
        <dbReference type="Proteomes" id="UP000712527"/>
    </source>
</evidence>
<evidence type="ECO:0000256" key="4">
    <source>
        <dbReference type="ARBA" id="ARBA00023136"/>
    </source>
</evidence>
<keyword evidence="2 5" id="KW-0812">Transmembrane</keyword>
<evidence type="ECO:0000256" key="2">
    <source>
        <dbReference type="ARBA" id="ARBA00022692"/>
    </source>
</evidence>
<reference evidence="7 8" key="1">
    <citation type="journal article" date="2021" name="Sci. Rep.">
        <title>The distribution of antibiotic resistance genes in chicken gut microbiota commensals.</title>
        <authorList>
            <person name="Juricova H."/>
            <person name="Matiasovicova J."/>
            <person name="Kubasova T."/>
            <person name="Cejkova D."/>
            <person name="Rychlik I."/>
        </authorList>
    </citation>
    <scope>NUCLEOTIDE SEQUENCE [LARGE SCALE GENOMIC DNA]</scope>
    <source>
        <strain evidence="7 8">An794</strain>
    </source>
</reference>
<feature type="transmembrane region" description="Helical" evidence="5">
    <location>
        <begin position="283"/>
        <end position="305"/>
    </location>
</feature>
<feature type="transmembrane region" description="Helical" evidence="5">
    <location>
        <begin position="58"/>
        <end position="81"/>
    </location>
</feature>
<comment type="caution">
    <text evidence="7">The sequence shown here is derived from an EMBL/GenBank/DDBJ whole genome shotgun (WGS) entry which is preliminary data.</text>
</comment>
<keyword evidence="8" id="KW-1185">Reference proteome</keyword>
<dbReference type="EMBL" id="JACSNQ010000006">
    <property type="protein sequence ID" value="MBM6774760.1"/>
    <property type="molecule type" value="Genomic_DNA"/>
</dbReference>
<keyword evidence="4 5" id="KW-0472">Membrane</keyword>
<keyword evidence="3 5" id="KW-1133">Transmembrane helix</keyword>
<dbReference type="InterPro" id="IPR036640">
    <property type="entry name" value="ABC1_TM_sf"/>
</dbReference>
<evidence type="ECO:0000259" key="6">
    <source>
        <dbReference type="PROSITE" id="PS50929"/>
    </source>
</evidence>
<dbReference type="Gene3D" id="1.20.1560.10">
    <property type="entry name" value="ABC transporter type 1, transmembrane domain"/>
    <property type="match status" value="1"/>
</dbReference>
<dbReference type="SUPFAM" id="SSF90123">
    <property type="entry name" value="ABC transporter transmembrane region"/>
    <property type="match status" value="1"/>
</dbReference>
<dbReference type="InterPro" id="IPR011527">
    <property type="entry name" value="ABC1_TM_dom"/>
</dbReference>
<evidence type="ECO:0000256" key="3">
    <source>
        <dbReference type="ARBA" id="ARBA00022989"/>
    </source>
</evidence>
<sequence>MARRAVGERSSFPVFEPSVRNLGLALARLAGTLLSVASALVLGALVDGAAVGALSGSAAVGGLLAYLGVSLAAAVANFYLVNWLPTRLDLRRETRASEHAIDLVLAMSQRAFVRHDAGYYLNLVTMVAGVSGSAYTYLSVSVVGAALAVGALVAVLTLESPALASVFVACVAAVAVADWLPALRARLLQARWLPRREAWLDEARRVVGERRSICAADAGAFFGERFAERTAEHRRARWGYLFADTLTSSLPGALGPVMQVAALVVAAGLVAEGSLGVGGAVAALQIFSLACAPLADCVSFVGFLLSNLESLRLLRTLERDAAEPSGFERLRRAPGGCRSQRGA</sequence>
<gene>
    <name evidence="7" type="ORF">H9X80_04285</name>
</gene>
<feature type="domain" description="ABC transmembrane type-1" evidence="6">
    <location>
        <begin position="22"/>
        <end position="306"/>
    </location>
</feature>